<dbReference type="Pfam" id="PF00013">
    <property type="entry name" value="KH_1"/>
    <property type="match status" value="1"/>
</dbReference>
<dbReference type="NCBIfam" id="NF008805">
    <property type="entry name" value="PRK11824.1"/>
    <property type="match status" value="1"/>
</dbReference>
<keyword evidence="6" id="KW-0963">Cytoplasm</keyword>
<keyword evidence="9" id="KW-1185">Reference proteome</keyword>
<dbReference type="PIRSF" id="PIRSF005499">
    <property type="entry name" value="PNPase"/>
    <property type="match status" value="1"/>
</dbReference>
<dbReference type="SUPFAM" id="SSF55666">
    <property type="entry name" value="Ribonuclease PH domain 2-like"/>
    <property type="match status" value="2"/>
</dbReference>
<accession>A0ABZ3F5Q0</accession>
<dbReference type="InterPro" id="IPR020568">
    <property type="entry name" value="Ribosomal_Su5_D2-typ_SF"/>
</dbReference>
<dbReference type="InterPro" id="IPR036612">
    <property type="entry name" value="KH_dom_type_1_sf"/>
</dbReference>
<dbReference type="Pfam" id="PF03725">
    <property type="entry name" value="RNase_PH_C"/>
    <property type="match status" value="1"/>
</dbReference>
<evidence type="ECO:0000256" key="5">
    <source>
        <dbReference type="ARBA" id="ARBA00022884"/>
    </source>
</evidence>
<dbReference type="CDD" id="cd02393">
    <property type="entry name" value="KH-I_PNPase"/>
    <property type="match status" value="1"/>
</dbReference>
<dbReference type="InterPro" id="IPR036345">
    <property type="entry name" value="ExoRNase_PH_dom2_sf"/>
</dbReference>
<feature type="binding site" evidence="6">
    <location>
        <position position="496"/>
    </location>
    <ligand>
        <name>Mg(2+)</name>
        <dbReference type="ChEBI" id="CHEBI:18420"/>
    </ligand>
</feature>
<evidence type="ECO:0000256" key="2">
    <source>
        <dbReference type="ARBA" id="ARBA00022679"/>
    </source>
</evidence>
<reference evidence="8 9" key="1">
    <citation type="submission" date="2024-02" db="EMBL/GenBank/DDBJ databases">
        <title>Genome and pathogenicity analysis of Helicobacter mastomyrinus isolated from mice.</title>
        <authorList>
            <person name="Zhu L."/>
        </authorList>
    </citation>
    <scope>NUCLEOTIDE SEQUENCE [LARGE SCALE GENOMIC DNA]</scope>
    <source>
        <strain evidence="8 9">Hm-17</strain>
    </source>
</reference>
<evidence type="ECO:0000256" key="6">
    <source>
        <dbReference type="HAMAP-Rule" id="MF_01595"/>
    </source>
</evidence>
<dbReference type="EMBL" id="CP145316">
    <property type="protein sequence ID" value="XAM17508.1"/>
    <property type="molecule type" value="Genomic_DNA"/>
</dbReference>
<organism evidence="8 9">
    <name type="scientific">Helicobacter mastomyrinus</name>
    <dbReference type="NCBI Taxonomy" id="287948"/>
    <lineage>
        <taxon>Bacteria</taxon>
        <taxon>Pseudomonadati</taxon>
        <taxon>Campylobacterota</taxon>
        <taxon>Epsilonproteobacteria</taxon>
        <taxon>Campylobacterales</taxon>
        <taxon>Helicobacteraceae</taxon>
        <taxon>Helicobacter</taxon>
    </lineage>
</organism>
<dbReference type="SUPFAM" id="SSF50249">
    <property type="entry name" value="Nucleic acid-binding proteins"/>
    <property type="match status" value="1"/>
</dbReference>
<dbReference type="Gene3D" id="3.30.230.70">
    <property type="entry name" value="GHMP Kinase, N-terminal domain"/>
    <property type="match status" value="2"/>
</dbReference>
<dbReference type="GO" id="GO:0004654">
    <property type="term" value="F:polyribonucleotide nucleotidyltransferase activity"/>
    <property type="evidence" value="ECO:0007669"/>
    <property type="project" value="UniProtKB-EC"/>
</dbReference>
<dbReference type="SUPFAM" id="SSF54211">
    <property type="entry name" value="Ribosomal protein S5 domain 2-like"/>
    <property type="match status" value="2"/>
</dbReference>
<comment type="subcellular location">
    <subcellularLocation>
        <location evidence="6">Cytoplasm</location>
    </subcellularLocation>
</comment>
<dbReference type="SMART" id="SM00322">
    <property type="entry name" value="KH"/>
    <property type="match status" value="1"/>
</dbReference>
<dbReference type="NCBIfam" id="TIGR03591">
    <property type="entry name" value="polynuc_phos"/>
    <property type="match status" value="1"/>
</dbReference>
<evidence type="ECO:0000256" key="4">
    <source>
        <dbReference type="ARBA" id="ARBA00022842"/>
    </source>
</evidence>
<proteinExistence type="inferred from homology"/>
<dbReference type="InterPro" id="IPR001247">
    <property type="entry name" value="ExoRNase_PH_dom1"/>
</dbReference>
<comment type="function">
    <text evidence="6">Involved in mRNA degradation. Catalyzes the phosphorolysis of single-stranded polyribonucleotides processively in the 3'- to 5'-direction.</text>
</comment>
<feature type="binding site" evidence="6">
    <location>
        <position position="490"/>
    </location>
    <ligand>
        <name>Mg(2+)</name>
        <dbReference type="ChEBI" id="CHEBI:18420"/>
    </ligand>
</feature>
<dbReference type="InterPro" id="IPR012340">
    <property type="entry name" value="NA-bd_OB-fold"/>
</dbReference>
<dbReference type="Pfam" id="PF00575">
    <property type="entry name" value="S1"/>
    <property type="match status" value="1"/>
</dbReference>
<evidence type="ECO:0000256" key="3">
    <source>
        <dbReference type="ARBA" id="ARBA00022695"/>
    </source>
</evidence>
<keyword evidence="4 6" id="KW-0460">Magnesium</keyword>
<dbReference type="PROSITE" id="PS50126">
    <property type="entry name" value="S1"/>
    <property type="match status" value="1"/>
</dbReference>
<protein>
    <recommendedName>
        <fullName evidence="6">Polyribonucleotide nucleotidyltransferase</fullName>
        <ecNumber evidence="6">2.7.7.8</ecNumber>
    </recommendedName>
    <alternativeName>
        <fullName evidence="6">Polynucleotide phosphorylase</fullName>
        <shortName evidence="6">PNPase</shortName>
    </alternativeName>
</protein>
<sequence length="706" mass="77551">MTHIDIALENLKERYSFDYVAKAANGGILYQSGGSVLLASVCTQENEVIEGDFVPLSVQYIEKSYAKAKFPAGFVKREGKPSEFEILTSRLIDRTLRPLFPKGYAHNTSIVVMVLSYDGMSDLQVNALNAAACALYVADLPLESLRDNAVCGVRLGRINGTFVLNPTMEQYKESELDLFISGRGDELLMIEMKSIRTQKGANELEESEFLNAITLAKNYIVKATKTYHQHFLPHKKPPFALVSHARKLDEELYARIFRNYEAHISEALSAMAKSESIKHIHTLISQVAQECDLELEVAQDYILKAKKQYVREMILDSHKRPDGRGLKDVRPISIKTNILPCAHGSVLFTRGQTQALVSATLGSESDMQSYEMLGSKSALKRRFLFHYNFPHFSVGEAGMIGSAGRRELGHGNLARRALESSIKSEDKTIRLVSEILESNGSSSMASVCGGSLALCACGVEVDSLIAGVAMGLVTEGERYAILTDISGLEDHDGDMDFKVAGGYKGISAMQMDIKLGGITQEILSQALYQAKEAREHILGIMESTRAKIVLNEAILPKSESFMIPPHKIVEVIGAGGKVIKDIIERFSVSIDLARESGMVSINADNMEKLKAAKAFIMEIVGGGSERVDQESYVAGERFVGRIKKIADFGVFVELPRGGDGLVHISKITQDRQQRLSDILQGVSELECEILGQNKGKVELGLSKSIL</sequence>
<evidence type="ECO:0000313" key="9">
    <source>
        <dbReference type="Proteomes" id="UP001434737"/>
    </source>
</evidence>
<dbReference type="InterPro" id="IPR012162">
    <property type="entry name" value="PNPase"/>
</dbReference>
<dbReference type="InterPro" id="IPR004088">
    <property type="entry name" value="KH_dom_type_1"/>
</dbReference>
<comment type="catalytic activity">
    <reaction evidence="6">
        <text>RNA(n+1) + phosphate = RNA(n) + a ribonucleoside 5'-diphosphate</text>
        <dbReference type="Rhea" id="RHEA:22096"/>
        <dbReference type="Rhea" id="RHEA-COMP:14527"/>
        <dbReference type="Rhea" id="RHEA-COMP:17342"/>
        <dbReference type="ChEBI" id="CHEBI:43474"/>
        <dbReference type="ChEBI" id="CHEBI:57930"/>
        <dbReference type="ChEBI" id="CHEBI:140395"/>
        <dbReference type="EC" id="2.7.7.8"/>
    </reaction>
</comment>
<keyword evidence="2 6" id="KW-0808">Transferase</keyword>
<comment type="cofactor">
    <cofactor evidence="6">
        <name>Mg(2+)</name>
        <dbReference type="ChEBI" id="CHEBI:18420"/>
    </cofactor>
</comment>
<dbReference type="HAMAP" id="MF_01595">
    <property type="entry name" value="PNPase"/>
    <property type="match status" value="1"/>
</dbReference>
<dbReference type="Pfam" id="PF01138">
    <property type="entry name" value="RNase_PH"/>
    <property type="match status" value="2"/>
</dbReference>
<keyword evidence="6" id="KW-0479">Metal-binding</keyword>
<dbReference type="RefSeq" id="WP_343353167.1">
    <property type="nucleotide sequence ID" value="NZ_CP145316.1"/>
</dbReference>
<dbReference type="Proteomes" id="UP001434737">
    <property type="component" value="Chromosome"/>
</dbReference>
<comment type="similarity">
    <text evidence="1 6">Belongs to the polyribonucleotide nucleotidyltransferase family.</text>
</comment>
<name>A0ABZ3F5Q0_9HELI</name>
<evidence type="ECO:0000313" key="8">
    <source>
        <dbReference type="EMBL" id="XAM17508.1"/>
    </source>
</evidence>
<keyword evidence="5 6" id="KW-0694">RNA-binding</keyword>
<dbReference type="InterPro" id="IPR027408">
    <property type="entry name" value="PNPase/RNase_PH_dom_sf"/>
</dbReference>
<dbReference type="SUPFAM" id="SSF54791">
    <property type="entry name" value="Eukaryotic type KH-domain (KH-domain type I)"/>
    <property type="match status" value="1"/>
</dbReference>
<dbReference type="InterPro" id="IPR015847">
    <property type="entry name" value="ExoRNase_PH_dom2"/>
</dbReference>
<dbReference type="EC" id="2.7.7.8" evidence="6"/>
<gene>
    <name evidence="6" type="primary">pnp</name>
    <name evidence="8" type="ORF">V3I05_07405</name>
</gene>
<dbReference type="InterPro" id="IPR004087">
    <property type="entry name" value="KH_dom"/>
</dbReference>
<evidence type="ECO:0000256" key="1">
    <source>
        <dbReference type="ARBA" id="ARBA00007404"/>
    </source>
</evidence>
<evidence type="ECO:0000259" key="7">
    <source>
        <dbReference type="PROSITE" id="PS50126"/>
    </source>
</evidence>
<dbReference type="PROSITE" id="PS50084">
    <property type="entry name" value="KH_TYPE_1"/>
    <property type="match status" value="1"/>
</dbReference>
<dbReference type="PANTHER" id="PTHR11252">
    <property type="entry name" value="POLYRIBONUCLEOTIDE NUCLEOTIDYLTRANSFERASE"/>
    <property type="match status" value="1"/>
</dbReference>
<dbReference type="SMART" id="SM00316">
    <property type="entry name" value="S1"/>
    <property type="match status" value="1"/>
</dbReference>
<dbReference type="PANTHER" id="PTHR11252:SF0">
    <property type="entry name" value="POLYRIBONUCLEOTIDE NUCLEOTIDYLTRANSFERASE 1, MITOCHONDRIAL"/>
    <property type="match status" value="1"/>
</dbReference>
<keyword evidence="3 6" id="KW-0548">Nucleotidyltransferase</keyword>
<dbReference type="Gene3D" id="2.40.50.140">
    <property type="entry name" value="Nucleic acid-binding proteins"/>
    <property type="match status" value="1"/>
</dbReference>
<feature type="domain" description="S1 motif" evidence="7">
    <location>
        <begin position="635"/>
        <end position="704"/>
    </location>
</feature>
<dbReference type="CDD" id="cd11364">
    <property type="entry name" value="RNase_PH_PNPase_2"/>
    <property type="match status" value="1"/>
</dbReference>
<dbReference type="InterPro" id="IPR003029">
    <property type="entry name" value="S1_domain"/>
</dbReference>
<dbReference type="Gene3D" id="3.30.1370.10">
    <property type="entry name" value="K Homology domain, type 1"/>
    <property type="match status" value="1"/>
</dbReference>